<protein>
    <submittedName>
        <fullName evidence="1">Uncharacterized protein</fullName>
    </submittedName>
</protein>
<name>A0A327ZCY8_9ACTN</name>
<proteinExistence type="predicted"/>
<keyword evidence="2" id="KW-1185">Reference proteome</keyword>
<dbReference type="EMBL" id="QLMJ01000015">
    <property type="protein sequence ID" value="RAK31302.1"/>
    <property type="molecule type" value="Genomic_DNA"/>
</dbReference>
<dbReference type="OrthoDB" id="9909714at2"/>
<comment type="caution">
    <text evidence="1">The sequence shown here is derived from an EMBL/GenBank/DDBJ whole genome shotgun (WGS) entry which is preliminary data.</text>
</comment>
<dbReference type="RefSeq" id="WP_111652218.1">
    <property type="nucleotide sequence ID" value="NZ_JACHWI010000010.1"/>
</dbReference>
<evidence type="ECO:0000313" key="1">
    <source>
        <dbReference type="EMBL" id="RAK31302.1"/>
    </source>
</evidence>
<reference evidence="1 2" key="1">
    <citation type="submission" date="2018-06" db="EMBL/GenBank/DDBJ databases">
        <title>Genomic Encyclopedia of Type Strains, Phase III (KMG-III): the genomes of soil and plant-associated and newly described type strains.</title>
        <authorList>
            <person name="Whitman W."/>
        </authorList>
    </citation>
    <scope>NUCLEOTIDE SEQUENCE [LARGE SCALE GENOMIC DNA]</scope>
    <source>
        <strain evidence="1 2">CGMCC 4.7090</strain>
    </source>
</reference>
<dbReference type="AlphaFoldDB" id="A0A327ZCY8"/>
<dbReference type="Proteomes" id="UP000249341">
    <property type="component" value="Unassembled WGS sequence"/>
</dbReference>
<accession>A0A327ZCY8</accession>
<gene>
    <name evidence="1" type="ORF">B0I29_115108</name>
</gene>
<organism evidence="1 2">
    <name type="scientific">Actinoplanes lutulentus</name>
    <dbReference type="NCBI Taxonomy" id="1287878"/>
    <lineage>
        <taxon>Bacteria</taxon>
        <taxon>Bacillati</taxon>
        <taxon>Actinomycetota</taxon>
        <taxon>Actinomycetes</taxon>
        <taxon>Micromonosporales</taxon>
        <taxon>Micromonosporaceae</taxon>
        <taxon>Actinoplanes</taxon>
    </lineage>
</organism>
<evidence type="ECO:0000313" key="2">
    <source>
        <dbReference type="Proteomes" id="UP000249341"/>
    </source>
</evidence>
<sequence>MSRRRSWPVEPRLACEVLRAVLPGWRVSHASGRYRATLVHGAGRSTVEAREASVVAVTIEALFDTETGDPASADARAGTGMAS</sequence>